<dbReference type="GO" id="GO:0046872">
    <property type="term" value="F:metal ion binding"/>
    <property type="evidence" value="ECO:0007669"/>
    <property type="project" value="UniProtKB-KW"/>
</dbReference>
<evidence type="ECO:0000313" key="8">
    <source>
        <dbReference type="EMBL" id="AOS45160.1"/>
    </source>
</evidence>
<gene>
    <name evidence="8" type="ORF">Verru16b_02236</name>
</gene>
<dbReference type="SFLD" id="SFLDG01017">
    <property type="entry name" value="Polyprenyl_Transferase_Like"/>
    <property type="match status" value="1"/>
</dbReference>
<organism evidence="8 9">
    <name type="scientific">Lacunisphaera limnophila</name>
    <dbReference type="NCBI Taxonomy" id="1838286"/>
    <lineage>
        <taxon>Bacteria</taxon>
        <taxon>Pseudomonadati</taxon>
        <taxon>Verrucomicrobiota</taxon>
        <taxon>Opitutia</taxon>
        <taxon>Opitutales</taxon>
        <taxon>Opitutaceae</taxon>
        <taxon>Lacunisphaera</taxon>
    </lineage>
</organism>
<dbReference type="GO" id="GO:0005737">
    <property type="term" value="C:cytoplasm"/>
    <property type="evidence" value="ECO:0007669"/>
    <property type="project" value="UniProtKB-ARBA"/>
</dbReference>
<dbReference type="InterPro" id="IPR008949">
    <property type="entry name" value="Isoprenoid_synthase_dom_sf"/>
</dbReference>
<dbReference type="AlphaFoldDB" id="A0A1D8AW91"/>
<dbReference type="Proteomes" id="UP000095228">
    <property type="component" value="Chromosome"/>
</dbReference>
<keyword evidence="3 7" id="KW-0808">Transferase</keyword>
<dbReference type="EC" id="2.5.1.10" evidence="8"/>
<dbReference type="PANTHER" id="PTHR43281">
    <property type="entry name" value="FARNESYL DIPHOSPHATE SYNTHASE"/>
    <property type="match status" value="1"/>
</dbReference>
<keyword evidence="4" id="KW-0479">Metal-binding</keyword>
<evidence type="ECO:0000256" key="6">
    <source>
        <dbReference type="ARBA" id="ARBA00023229"/>
    </source>
</evidence>
<comment type="similarity">
    <text evidence="2 7">Belongs to the FPP/GGPP synthase family.</text>
</comment>
<sequence length="307" mass="32358">MDFAAQLPAYRVRAEQGLDRLVPAATTRPARLHEAMRYALLGGGKRLRPILTLATADLFARAGAPEAQISNFKSEIADALPAAVAIECLHTYSLVHDDLPCMDDDDLRRGRPTTHRQFDEATALLAGDALLTLAFQLVGQHYAATPALCAALTREIADAAGSEKLIGGQMEDLLAEQKADATAADLEFIHLNKTAAMLTVCLVAGGLCGGATPAQLDRLRTAGRHLGLAFQIVDDILDATADTATLGKTAGKDAQAGKTTYVKLHGLETSRQLAREHTDAALAALALLPGDKTFLTALVGSLTGRTS</sequence>
<dbReference type="InterPro" id="IPR053378">
    <property type="entry name" value="Prenyl_diphosphate_synthase"/>
</dbReference>
<keyword evidence="6" id="KW-0414">Isoprene biosynthesis</keyword>
<dbReference type="GO" id="GO:0016114">
    <property type="term" value="P:terpenoid biosynthetic process"/>
    <property type="evidence" value="ECO:0007669"/>
    <property type="project" value="UniProtKB-ARBA"/>
</dbReference>
<dbReference type="PROSITE" id="PS00723">
    <property type="entry name" value="POLYPRENYL_SYNTHASE_1"/>
    <property type="match status" value="1"/>
</dbReference>
<evidence type="ECO:0000256" key="3">
    <source>
        <dbReference type="ARBA" id="ARBA00022679"/>
    </source>
</evidence>
<comment type="cofactor">
    <cofactor evidence="1">
        <name>Mg(2+)</name>
        <dbReference type="ChEBI" id="CHEBI:18420"/>
    </cofactor>
</comment>
<dbReference type="PROSITE" id="PS00444">
    <property type="entry name" value="POLYPRENYL_SYNTHASE_2"/>
    <property type="match status" value="1"/>
</dbReference>
<dbReference type="OrthoDB" id="9805316at2"/>
<name>A0A1D8AW91_9BACT</name>
<dbReference type="SUPFAM" id="SSF48576">
    <property type="entry name" value="Terpenoid synthases"/>
    <property type="match status" value="1"/>
</dbReference>
<dbReference type="PANTHER" id="PTHR43281:SF1">
    <property type="entry name" value="FARNESYL DIPHOSPHATE SYNTHASE"/>
    <property type="match status" value="1"/>
</dbReference>
<evidence type="ECO:0000256" key="1">
    <source>
        <dbReference type="ARBA" id="ARBA00001946"/>
    </source>
</evidence>
<dbReference type="KEGG" id="obg:Verru16b_02236"/>
<evidence type="ECO:0000256" key="4">
    <source>
        <dbReference type="ARBA" id="ARBA00022723"/>
    </source>
</evidence>
<proteinExistence type="inferred from homology"/>
<evidence type="ECO:0000256" key="7">
    <source>
        <dbReference type="RuleBase" id="RU004466"/>
    </source>
</evidence>
<keyword evidence="9" id="KW-1185">Reference proteome</keyword>
<dbReference type="CDD" id="cd00685">
    <property type="entry name" value="Trans_IPPS_HT"/>
    <property type="match status" value="1"/>
</dbReference>
<dbReference type="PATRIC" id="fig|1838286.3.peg.2248"/>
<dbReference type="NCBIfam" id="NF045485">
    <property type="entry name" value="FPPsyn"/>
    <property type="match status" value="1"/>
</dbReference>
<dbReference type="InterPro" id="IPR033749">
    <property type="entry name" value="Polyprenyl_synt_CS"/>
</dbReference>
<accession>A0A1D8AW91</accession>
<dbReference type="RefSeq" id="WP_069962343.1">
    <property type="nucleotide sequence ID" value="NZ_CP016094.1"/>
</dbReference>
<dbReference type="Gene3D" id="1.10.600.10">
    <property type="entry name" value="Farnesyl Diphosphate Synthase"/>
    <property type="match status" value="1"/>
</dbReference>
<protein>
    <submittedName>
        <fullName evidence="8">Farnesyl diphosphate synthase</fullName>
        <ecNumber evidence="8">2.5.1.10</ecNumber>
    </submittedName>
</protein>
<dbReference type="EMBL" id="CP016094">
    <property type="protein sequence ID" value="AOS45160.1"/>
    <property type="molecule type" value="Genomic_DNA"/>
</dbReference>
<dbReference type="FunFam" id="1.10.600.10:FF:000001">
    <property type="entry name" value="Geranylgeranyl diphosphate synthase"/>
    <property type="match status" value="1"/>
</dbReference>
<dbReference type="Pfam" id="PF00348">
    <property type="entry name" value="polyprenyl_synt"/>
    <property type="match status" value="1"/>
</dbReference>
<dbReference type="SFLD" id="SFLDS00005">
    <property type="entry name" value="Isoprenoid_Synthase_Type_I"/>
    <property type="match status" value="1"/>
</dbReference>
<evidence type="ECO:0000256" key="5">
    <source>
        <dbReference type="ARBA" id="ARBA00022842"/>
    </source>
</evidence>
<evidence type="ECO:0000256" key="2">
    <source>
        <dbReference type="ARBA" id="ARBA00006706"/>
    </source>
</evidence>
<keyword evidence="5" id="KW-0460">Magnesium</keyword>
<dbReference type="GO" id="GO:0004337">
    <property type="term" value="F:(2E,6E)-farnesyl diphosphate synthase activity"/>
    <property type="evidence" value="ECO:0007669"/>
    <property type="project" value="UniProtKB-EC"/>
</dbReference>
<dbReference type="STRING" id="1838286.Verru16b_02236"/>
<dbReference type="InterPro" id="IPR000092">
    <property type="entry name" value="Polyprenyl_synt"/>
</dbReference>
<reference evidence="8 9" key="1">
    <citation type="submission" date="2016-06" db="EMBL/GenBank/DDBJ databases">
        <title>Three novel species with peptidoglycan cell walls form the new genus Lacunisphaera gen. nov. in the family Opitutaceae of the verrucomicrobial subdivision 4.</title>
        <authorList>
            <person name="Rast P."/>
            <person name="Gloeckner I."/>
            <person name="Jogler M."/>
            <person name="Boedeker C."/>
            <person name="Jeske O."/>
            <person name="Wiegand S."/>
            <person name="Reinhardt R."/>
            <person name="Schumann P."/>
            <person name="Rohde M."/>
            <person name="Spring S."/>
            <person name="Gloeckner F.O."/>
            <person name="Jogler C."/>
        </authorList>
    </citation>
    <scope>NUCLEOTIDE SEQUENCE [LARGE SCALE GENOMIC DNA]</scope>
    <source>
        <strain evidence="8 9">IG16b</strain>
    </source>
</reference>
<evidence type="ECO:0000313" key="9">
    <source>
        <dbReference type="Proteomes" id="UP000095228"/>
    </source>
</evidence>